<keyword evidence="5" id="KW-0378">Hydrolase</keyword>
<proteinExistence type="inferred from homology"/>
<comment type="cofactor">
    <cofactor evidence="1">
        <name>Zn(2+)</name>
        <dbReference type="ChEBI" id="CHEBI:29105"/>
    </cofactor>
</comment>
<keyword evidence="8" id="KW-0496">Mitochondrion</keyword>
<dbReference type="InterPro" id="IPR011249">
    <property type="entry name" value="Metalloenz_LuxS/M16"/>
</dbReference>
<comment type="similarity">
    <text evidence="9">Belongs to the peptidase M16 family.</text>
</comment>
<evidence type="ECO:0000313" key="14">
    <source>
        <dbReference type="Proteomes" id="UP000192257"/>
    </source>
</evidence>
<dbReference type="GO" id="GO:0004222">
    <property type="term" value="F:metalloendopeptidase activity"/>
    <property type="evidence" value="ECO:0007669"/>
    <property type="project" value="InterPro"/>
</dbReference>
<evidence type="ECO:0000259" key="12">
    <source>
        <dbReference type="Pfam" id="PF05193"/>
    </source>
</evidence>
<evidence type="ECO:0000259" key="11">
    <source>
        <dbReference type="Pfam" id="PF00675"/>
    </source>
</evidence>
<keyword evidence="3" id="KW-0645">Protease</keyword>
<evidence type="ECO:0000256" key="10">
    <source>
        <dbReference type="SAM" id="MobiDB-lite"/>
    </source>
</evidence>
<gene>
    <name evidence="13" type="ORF">TM35_000061890</name>
</gene>
<feature type="compositionally biased region" description="Low complexity" evidence="10">
    <location>
        <begin position="490"/>
        <end position="503"/>
    </location>
</feature>
<dbReference type="GO" id="GO:0006508">
    <property type="term" value="P:proteolysis"/>
    <property type="evidence" value="ECO:0007669"/>
    <property type="project" value="UniProtKB-KW"/>
</dbReference>
<feature type="region of interest" description="Disordered" evidence="10">
    <location>
        <begin position="489"/>
        <end position="513"/>
    </location>
</feature>
<evidence type="ECO:0000256" key="7">
    <source>
        <dbReference type="ARBA" id="ARBA00023049"/>
    </source>
</evidence>
<dbReference type="FunFam" id="3.30.830.10:FF:000008">
    <property type="entry name" value="Mitochondrial-processing peptidase subunit beta"/>
    <property type="match status" value="1"/>
</dbReference>
<dbReference type="InterPro" id="IPR001431">
    <property type="entry name" value="Pept_M16_Zn_BS"/>
</dbReference>
<evidence type="ECO:0000256" key="4">
    <source>
        <dbReference type="ARBA" id="ARBA00022723"/>
    </source>
</evidence>
<keyword evidence="7" id="KW-0482">Metalloprotease</keyword>
<dbReference type="RefSeq" id="XP_028885250.1">
    <property type="nucleotide sequence ID" value="XM_029023226.1"/>
</dbReference>
<evidence type="ECO:0000256" key="9">
    <source>
        <dbReference type="RuleBase" id="RU004447"/>
    </source>
</evidence>
<feature type="domain" description="Peptidase M16 N-terminal" evidence="11">
    <location>
        <begin position="42"/>
        <end position="185"/>
    </location>
</feature>
<dbReference type="GeneID" id="39983006"/>
<name>A0A1X0P2L6_9TRYP</name>
<keyword evidence="4" id="KW-0479">Metal-binding</keyword>
<dbReference type="Proteomes" id="UP000192257">
    <property type="component" value="Unassembled WGS sequence"/>
</dbReference>
<dbReference type="VEuPathDB" id="TriTrypDB:TM35_000061890"/>
<dbReference type="Pfam" id="PF00675">
    <property type="entry name" value="Peptidase_M16"/>
    <property type="match status" value="1"/>
</dbReference>
<evidence type="ECO:0000256" key="8">
    <source>
        <dbReference type="ARBA" id="ARBA00023128"/>
    </source>
</evidence>
<feature type="domain" description="Peptidase M16 C-terminal" evidence="12">
    <location>
        <begin position="199"/>
        <end position="391"/>
    </location>
</feature>
<evidence type="ECO:0000256" key="5">
    <source>
        <dbReference type="ARBA" id="ARBA00022801"/>
    </source>
</evidence>
<dbReference type="EMBL" id="NBCO01000006">
    <property type="protein sequence ID" value="ORC91184.1"/>
    <property type="molecule type" value="Genomic_DNA"/>
</dbReference>
<accession>A0A1X0P2L6</accession>
<dbReference type="PANTHER" id="PTHR11851">
    <property type="entry name" value="METALLOPROTEASE"/>
    <property type="match status" value="1"/>
</dbReference>
<sequence length="513" mass="57934">MLRSTLRRFIPAVNCTMQDPLCAAALAHCTPIVYSALPNGCRVATEYFPHCQFATVGVWIDAGSRFEDVHNNGVAHFLEHMNFKGTARYSKRAVEDLFEHSGAHFNAYTSRDRTAYYVKAFTNDVPQMMDVVADLLKNGRYDPRDVELERPTILAEMREVEELVDEVLMDNLHQAAYDPASSGLPLTILGPVDNIAKHINRDMIREFVRVHYTGPRMCFVCSGGIHPNEAHKLAERFFGDLPATNNRPPLQALYRGGHTVMWNEQMATANTAVAYPICGASHPDSYALQLVHNVIGQFREGQYDQFAYQRRNIKLPWEKLPNIVQMRPFYTPYEETSLLGYQLITARIPPTEANVSQWDESQNVLLDYLLCTFNELATSPVDKKLLEEAKSEFKASIMMIRDSTTNSAEDLGRQMIHFGRRVPIQEVFERVDAVTPTLFRDTLAKYINSTVPTVSYIGSASAVPRFDAVTQMSRRVGGEGLGADEVKIHNNNNKNMDDNCNSNIGIGKKRERE</sequence>
<organism evidence="13 14">
    <name type="scientific">Trypanosoma theileri</name>
    <dbReference type="NCBI Taxonomy" id="67003"/>
    <lineage>
        <taxon>Eukaryota</taxon>
        <taxon>Discoba</taxon>
        <taxon>Euglenozoa</taxon>
        <taxon>Kinetoplastea</taxon>
        <taxon>Metakinetoplastina</taxon>
        <taxon>Trypanosomatida</taxon>
        <taxon>Trypanosomatidae</taxon>
        <taxon>Trypanosoma</taxon>
    </lineage>
</organism>
<protein>
    <submittedName>
        <fullName evidence="13">Mitochondrial processing peptide beta subunit</fullName>
    </submittedName>
</protein>
<evidence type="ECO:0000256" key="6">
    <source>
        <dbReference type="ARBA" id="ARBA00022833"/>
    </source>
</evidence>
<keyword evidence="6" id="KW-0862">Zinc</keyword>
<reference evidence="13 14" key="1">
    <citation type="submission" date="2017-03" db="EMBL/GenBank/DDBJ databases">
        <title>An alternative strategy for trypanosome survival in the mammalian bloodstream revealed through genome and transcriptome analysis of the ubiquitous bovine parasite Trypanosoma (Megatrypanum) theileri.</title>
        <authorList>
            <person name="Kelly S."/>
            <person name="Ivens A."/>
            <person name="Mott A."/>
            <person name="O'Neill E."/>
            <person name="Emms D."/>
            <person name="Macleod O."/>
            <person name="Voorheis P."/>
            <person name="Matthews J."/>
            <person name="Matthews K."/>
            <person name="Carrington M."/>
        </authorList>
    </citation>
    <scope>NUCLEOTIDE SEQUENCE [LARGE SCALE GENOMIC DNA]</scope>
    <source>
        <strain evidence="13">Edinburgh</strain>
    </source>
</reference>
<dbReference type="AlphaFoldDB" id="A0A1X0P2L6"/>
<evidence type="ECO:0000256" key="3">
    <source>
        <dbReference type="ARBA" id="ARBA00022670"/>
    </source>
</evidence>
<dbReference type="GO" id="GO:0005739">
    <property type="term" value="C:mitochondrion"/>
    <property type="evidence" value="ECO:0007669"/>
    <property type="project" value="UniProtKB-SubCell"/>
</dbReference>
<dbReference type="PROSITE" id="PS00143">
    <property type="entry name" value="INSULINASE"/>
    <property type="match status" value="1"/>
</dbReference>
<dbReference type="InterPro" id="IPR011765">
    <property type="entry name" value="Pept_M16_N"/>
</dbReference>
<dbReference type="OrthoDB" id="10251424at2759"/>
<comment type="subcellular location">
    <subcellularLocation>
        <location evidence="2">Mitochondrion</location>
    </subcellularLocation>
</comment>
<keyword evidence="14" id="KW-1185">Reference proteome</keyword>
<comment type="caution">
    <text evidence="13">The sequence shown here is derived from an EMBL/GenBank/DDBJ whole genome shotgun (WGS) entry which is preliminary data.</text>
</comment>
<dbReference type="Pfam" id="PF05193">
    <property type="entry name" value="Peptidase_M16_C"/>
    <property type="match status" value="1"/>
</dbReference>
<evidence type="ECO:0000256" key="2">
    <source>
        <dbReference type="ARBA" id="ARBA00004173"/>
    </source>
</evidence>
<dbReference type="InterPro" id="IPR007863">
    <property type="entry name" value="Peptidase_M16_C"/>
</dbReference>
<dbReference type="SUPFAM" id="SSF63411">
    <property type="entry name" value="LuxS/MPP-like metallohydrolase"/>
    <property type="match status" value="2"/>
</dbReference>
<dbReference type="GO" id="GO:0046872">
    <property type="term" value="F:metal ion binding"/>
    <property type="evidence" value="ECO:0007669"/>
    <property type="project" value="UniProtKB-KW"/>
</dbReference>
<dbReference type="Gene3D" id="3.30.830.10">
    <property type="entry name" value="Metalloenzyme, LuxS/M16 peptidase-like"/>
    <property type="match status" value="2"/>
</dbReference>
<dbReference type="STRING" id="67003.A0A1X0P2L6"/>
<evidence type="ECO:0000256" key="1">
    <source>
        <dbReference type="ARBA" id="ARBA00001947"/>
    </source>
</evidence>
<evidence type="ECO:0000313" key="13">
    <source>
        <dbReference type="EMBL" id="ORC91184.1"/>
    </source>
</evidence>
<dbReference type="InterPro" id="IPR050361">
    <property type="entry name" value="MPP/UQCRC_Complex"/>
</dbReference>
<dbReference type="PANTHER" id="PTHR11851:SF149">
    <property type="entry name" value="GH01077P"/>
    <property type="match status" value="1"/>
</dbReference>